<dbReference type="InterPro" id="IPR003439">
    <property type="entry name" value="ABC_transporter-like_ATP-bd"/>
</dbReference>
<feature type="transmembrane region" description="Helical" evidence="10">
    <location>
        <begin position="833"/>
        <end position="856"/>
    </location>
</feature>
<feature type="transmembrane region" description="Helical" evidence="10">
    <location>
        <begin position="135"/>
        <end position="157"/>
    </location>
</feature>
<dbReference type="FunFam" id="1.20.1560.10:FF:000057">
    <property type="entry name" value="ABC multidrug transporter SitT"/>
    <property type="match status" value="1"/>
</dbReference>
<feature type="region of interest" description="Disordered" evidence="9">
    <location>
        <begin position="734"/>
        <end position="762"/>
    </location>
</feature>
<comment type="subcellular location">
    <subcellularLocation>
        <location evidence="1">Membrane</location>
        <topology evidence="1">Multi-pass membrane protein</topology>
    </subcellularLocation>
</comment>
<dbReference type="InterPro" id="IPR039421">
    <property type="entry name" value="Type_1_exporter"/>
</dbReference>
<dbReference type="PROSITE" id="PS00211">
    <property type="entry name" value="ABC_TRANSPORTER_1"/>
    <property type="match status" value="2"/>
</dbReference>
<dbReference type="GO" id="GO:0015421">
    <property type="term" value="F:ABC-type oligopeptide transporter activity"/>
    <property type="evidence" value="ECO:0007669"/>
    <property type="project" value="TreeGrafter"/>
</dbReference>
<dbReference type="SMART" id="SM00382">
    <property type="entry name" value="AAA"/>
    <property type="match status" value="2"/>
</dbReference>
<feature type="transmembrane region" description="Helical" evidence="10">
    <location>
        <begin position="2096"/>
        <end position="2114"/>
    </location>
</feature>
<feature type="transmembrane region" description="Helical" evidence="10">
    <location>
        <begin position="355"/>
        <end position="382"/>
    </location>
</feature>
<protein>
    <submittedName>
        <fullName evidence="14">ABC transporter</fullName>
    </submittedName>
</protein>
<dbReference type="SUPFAM" id="SSF52540">
    <property type="entry name" value="P-loop containing nucleoside triphosphate hydrolases"/>
    <property type="match status" value="2"/>
</dbReference>
<feature type="domain" description="ABC transporter" evidence="11">
    <location>
        <begin position="1129"/>
        <end position="1368"/>
    </location>
</feature>
<feature type="compositionally biased region" description="Basic and acidic residues" evidence="9">
    <location>
        <begin position="734"/>
        <end position="750"/>
    </location>
</feature>
<evidence type="ECO:0000256" key="6">
    <source>
        <dbReference type="ARBA" id="ARBA00022840"/>
    </source>
</evidence>
<dbReference type="GO" id="GO:0005743">
    <property type="term" value="C:mitochondrial inner membrane"/>
    <property type="evidence" value="ECO:0007669"/>
    <property type="project" value="TreeGrafter"/>
</dbReference>
<feature type="domain" description="ABC transmembrane type-1" evidence="12">
    <location>
        <begin position="787"/>
        <end position="1075"/>
    </location>
</feature>
<keyword evidence="6" id="KW-0067">ATP-binding</keyword>
<evidence type="ECO:0000256" key="5">
    <source>
        <dbReference type="ARBA" id="ARBA00022741"/>
    </source>
</evidence>
<feature type="transmembrane region" description="Helical" evidence="10">
    <location>
        <begin position="2234"/>
        <end position="2256"/>
    </location>
</feature>
<feature type="transmembrane region" description="Helical" evidence="10">
    <location>
        <begin position="77"/>
        <end position="101"/>
    </location>
</feature>
<dbReference type="SUPFAM" id="SSF90123">
    <property type="entry name" value="ABC transporter transmembrane region"/>
    <property type="match status" value="2"/>
</dbReference>
<evidence type="ECO:0000256" key="1">
    <source>
        <dbReference type="ARBA" id="ARBA00004141"/>
    </source>
</evidence>
<keyword evidence="5" id="KW-0547">Nucleotide-binding</keyword>
<feature type="transmembrane region" description="Helical" evidence="10">
    <location>
        <begin position="2010"/>
        <end position="2032"/>
    </location>
</feature>
<reference evidence="14" key="1">
    <citation type="journal article" date="2021" name="Nat. Commun.">
        <title>Genetic determinants of endophytism in the Arabidopsis root mycobiome.</title>
        <authorList>
            <person name="Mesny F."/>
            <person name="Miyauchi S."/>
            <person name="Thiergart T."/>
            <person name="Pickel B."/>
            <person name="Atanasova L."/>
            <person name="Karlsson M."/>
            <person name="Huettel B."/>
            <person name="Barry K.W."/>
            <person name="Haridas S."/>
            <person name="Chen C."/>
            <person name="Bauer D."/>
            <person name="Andreopoulos W."/>
            <person name="Pangilinan J."/>
            <person name="LaButti K."/>
            <person name="Riley R."/>
            <person name="Lipzen A."/>
            <person name="Clum A."/>
            <person name="Drula E."/>
            <person name="Henrissat B."/>
            <person name="Kohler A."/>
            <person name="Grigoriev I.V."/>
            <person name="Martin F.M."/>
            <person name="Hacquard S."/>
        </authorList>
    </citation>
    <scope>NUCLEOTIDE SEQUENCE</scope>
    <source>
        <strain evidence="14">MPI-SDFR-AT-0117</strain>
    </source>
</reference>
<feature type="transmembrane region" description="Helical" evidence="10">
    <location>
        <begin position="1837"/>
        <end position="1859"/>
    </location>
</feature>
<organism evidence="14 15">
    <name type="scientific">Plectosphaerella plurivora</name>
    <dbReference type="NCBI Taxonomy" id="936078"/>
    <lineage>
        <taxon>Eukaryota</taxon>
        <taxon>Fungi</taxon>
        <taxon>Dikarya</taxon>
        <taxon>Ascomycota</taxon>
        <taxon>Pezizomycotina</taxon>
        <taxon>Sordariomycetes</taxon>
        <taxon>Hypocreomycetidae</taxon>
        <taxon>Glomerellales</taxon>
        <taxon>Plectosphaerellaceae</taxon>
        <taxon>Plectosphaerella</taxon>
    </lineage>
</organism>
<dbReference type="CDD" id="cd18578">
    <property type="entry name" value="ABC_6TM_Pgp_ABCB1_D2_like"/>
    <property type="match status" value="1"/>
</dbReference>
<feature type="region of interest" description="Disordered" evidence="9">
    <location>
        <begin position="31"/>
        <end position="53"/>
    </location>
</feature>
<dbReference type="InterPro" id="IPR011527">
    <property type="entry name" value="ABC1_TM_dom"/>
</dbReference>
<evidence type="ECO:0000259" key="13">
    <source>
        <dbReference type="PROSITE" id="PS51382"/>
    </source>
</evidence>
<feature type="transmembrane region" description="Helical" evidence="10">
    <location>
        <begin position="1871"/>
        <end position="1904"/>
    </location>
</feature>
<dbReference type="PROSITE" id="PS51382">
    <property type="entry name" value="SPX"/>
    <property type="match status" value="1"/>
</dbReference>
<feature type="transmembrane region" description="Helical" evidence="10">
    <location>
        <begin position="928"/>
        <end position="951"/>
    </location>
</feature>
<feature type="transmembrane region" description="Helical" evidence="10">
    <location>
        <begin position="1924"/>
        <end position="1946"/>
    </location>
</feature>
<dbReference type="InterPro" id="IPR017871">
    <property type="entry name" value="ABC_transporter-like_CS"/>
</dbReference>
<dbReference type="InterPro" id="IPR003593">
    <property type="entry name" value="AAA+_ATPase"/>
</dbReference>
<sequence>MADQSSKEAVPQPPAPAPAVAAVALATADAPVTSKENNDASSASETAKEQTEEPKAKESFFTYFHLLFYADPTWLDYVLIVLGTIVAAAAGTPFPLMGILFGQLVDDMNGATCANEENTTDPVAAQKAVNDKVLMLVYISAGALALIYAYFLMWSVVSQRLAHRLREKYFQSLLKQDATFFDKRQAGEVSSRLNADISLIQSGTSEKVGIFIATISFFVTAYVVGFVKYAKLAGILVSLVPAFLAMAIICGGFVQKYSGKMSDGIASASSIASEALSHVAVVQAFGAGPRLEAKFALHMREAHRQGIKKAVWTGTQAGLLYFIAYSANALAYWQGSKEIAKNVANPIAGSGVTVGAIYTVVFLIVDACVMLGAIAPLLPLFGSASAAFVKLRKDIEQPSRINGTTDDGEKLPPNTAGGIEFRNVTFSYPSRPDNPVLKNISFTCPAGKYTALVGLSGSGKSTIAGLSTRLYDPHQGEVIMDGHDVRSLNVRNLRSFISLVQQEPSLLDRSIVENIALGLVNSPNEAHDWLKPTLYSSKLTKLAQDVKGGMDLLAAAQSYGDDVVEIAKLVMHAADLADASNFITRLEHGYGTMVGSGGKLVSGGQRQRIALARALIRDPKILLLDEATASLDSASERRIQIAVENASKGRTLISIAHRLSTIKNADNIIVMNAGEIVEQGSHFELIARNGAYANLVNLQNLRPTDDDDAKSMPSVSKMSLDTIDMEKSALDADDIAKPASDKASDEKASKTEGSTETEVPELDRKRSGWQVTKSIGRMVRPNLLWIVLALIAAFIVGCTFTASGAIFGVAIGVSSPCNEPSYIRSQGAFLAGMFFMLAVVEFFANAISWSSFGYIAENLLYRIRVLSFRSLFQQDVEWHQSKDRNPSTLLSVITKDAAAIGGFSGSIMGTALAVIVNLIVAIVVSHIIAWKIAIVCLVLLPILLGSGIMQLRTLTKFEAKHAEAYAEAVGITVEAVNSMKTVSTLSLEHEVLGTFKRALSEPKKDILTASTWANVWLAISNGVGNMIYAFAYWWGSKQIIAGNNTQTEFLIILVAMMVGASLWGQMFTLAPEVSKAKSAAVRIFNLLDLSPATSATGQTPVLPSPKDTDVEATAVSAPKPAAGRGGVSVTFRDVSFAYPARPEHQILQDMSLTIQPGQFCGLVGPSGAGKSTIMALVQRMYRASSGSVEIDGQDISRLDGTEFRDDMAVVPQDSALFDGSVKFNVGLGARPGQEATHEEIVEACKLANIHDTIMGLPEGYDTECGPNGSQLSGGQRQRVAIARALVRKPRLLLLDESTSALDAESERALQDGLEKAARGITVIAIAHRLHTVRKADVIFMCDNGAVVAKGRHEELMEKSETYRWGSLDEPTRLSCLPPDHPRDQLLSTTIPSHAGPRLPSSSFSEADPAQPLAQYADSNADIEDISTGHQDRGGGSEDGFELFDYQHVKRRQDIEARNAHRRNKETQKRRWLEEQDDMKFSHSIQFNAVPDWSSHYIAYSNLKKLIYQLEKTAHQSSGGDSESRPLIGGEDAEEVFSRALGVELEKICSFYVAKEGELLEEVSDLLHDVGNHSEDEDGTNGRRPSHSGSSRGHGPGSIDVPLDDSDDDEDDETTGLTKSRTSGGGGRRKTMPNLMIQSQTDMGASTELTRSLRRYSTNNEETLEQSFLYSSGIMLKKRIISLYVQLCELKSFVQLNKTGFRKVLKKFDKILDKELRPKYMEAHVATAYPFKDEVLATIESNIHKMENAYAEVVTQGDLELAKRDLRSHLREHVVWERNTVWRDMIGMERRAEAASLGRTLLGTDSRAGGRRLQGDDDALPSTKEVVTPFGRYALPSWLASSALLTLVGSLAIFFALLFLPIMESPEQQNCLALLVLVSLLWATEAIPLFVTSLVIPFLCVLLRVVRAEEKPHERLDSKTATAYIFAAMWTPVIMLLLGGFTLAAALSKCKIDKRLATFVLSKAGTTPRTVLVANMLVAAFASMLISNVAAPVLCFSIIEPMLRTLPPDSSMSKAVIMGIALASNIGGMLSPIASPQNVVAMGIMKPAPTWIQWFFIVIPVGIVSIVIIWLLLLVTFQPGKDTTIAPIRPVKERFSGLQWFVSVVTVVTIGLWCASHQLEAVFGDMGVIAIIPIVLFFGIGILTKEDFNNFPWTIIILAAGGLSLGKAVKSSGLLHTVAGVVSTGVEGMSLYGVLVVFSSLILVIATFISHTVAALIILPLVFDVGAAMDDPSPNLLVMGGVLMCSAAMGLPTSGFPNMTAIMKEDPAGQRYLRVQHFISRGVPSSILTLIVVVTLGYGLMRIAGLD</sequence>
<feature type="transmembrane region" description="Helical" evidence="10">
    <location>
        <begin position="1049"/>
        <end position="1070"/>
    </location>
</feature>
<feature type="transmembrane region" description="Helical" evidence="10">
    <location>
        <begin position="2277"/>
        <end position="2300"/>
    </location>
</feature>
<feature type="transmembrane region" description="Helical" evidence="10">
    <location>
        <begin position="2053"/>
        <end position="2076"/>
    </location>
</feature>
<dbReference type="PANTHER" id="PTHR43394:SF1">
    <property type="entry name" value="ATP-BINDING CASSETTE SUB-FAMILY B MEMBER 10, MITOCHONDRIAL"/>
    <property type="match status" value="1"/>
</dbReference>
<dbReference type="CDD" id="cd01115">
    <property type="entry name" value="SLC13_permease"/>
    <property type="match status" value="1"/>
</dbReference>
<feature type="transmembrane region" description="Helical" evidence="10">
    <location>
        <begin position="310"/>
        <end position="335"/>
    </location>
</feature>
<comment type="similarity">
    <text evidence="2">Belongs to the ABC transporter superfamily. ABCB family. Multidrug resistance exporter (TC 3.A.1.201) subfamily.</text>
</comment>
<evidence type="ECO:0000256" key="8">
    <source>
        <dbReference type="ARBA" id="ARBA00023136"/>
    </source>
</evidence>
<keyword evidence="8 10" id="KW-0472">Membrane</keyword>
<dbReference type="InterPro" id="IPR004680">
    <property type="entry name" value="Cit_transptr-like_dom"/>
</dbReference>
<dbReference type="PROSITE" id="PS50893">
    <property type="entry name" value="ABC_TRANSPORTER_2"/>
    <property type="match status" value="2"/>
</dbReference>
<dbReference type="Proteomes" id="UP000770015">
    <property type="component" value="Unassembled WGS sequence"/>
</dbReference>
<dbReference type="PANTHER" id="PTHR43394">
    <property type="entry name" value="ATP-DEPENDENT PERMEASE MDL1, MITOCHONDRIAL"/>
    <property type="match status" value="1"/>
</dbReference>
<feature type="compositionally biased region" description="Acidic residues" evidence="9">
    <location>
        <begin position="1601"/>
        <end position="1613"/>
    </location>
</feature>
<evidence type="ECO:0000259" key="12">
    <source>
        <dbReference type="PROSITE" id="PS50929"/>
    </source>
</evidence>
<dbReference type="CDD" id="cd18577">
    <property type="entry name" value="ABC_6TM_Pgp_ABCB1_D1_like"/>
    <property type="match status" value="1"/>
</dbReference>
<dbReference type="Pfam" id="PF03105">
    <property type="entry name" value="SPX"/>
    <property type="match status" value="1"/>
</dbReference>
<feature type="region of interest" description="Disordered" evidence="9">
    <location>
        <begin position="1569"/>
        <end position="1632"/>
    </location>
</feature>
<dbReference type="InterPro" id="IPR036640">
    <property type="entry name" value="ABC1_TM_sf"/>
</dbReference>
<keyword evidence="4 10" id="KW-0812">Transmembrane</keyword>
<feature type="region of interest" description="Disordered" evidence="9">
    <location>
        <begin position="1374"/>
        <end position="1408"/>
    </location>
</feature>
<dbReference type="CDD" id="cd03249">
    <property type="entry name" value="ABC_MTABC3_MDL1_MDL2"/>
    <property type="match status" value="1"/>
</dbReference>
<feature type="transmembrane region" description="Helical" evidence="10">
    <location>
        <begin position="897"/>
        <end position="922"/>
    </location>
</feature>
<name>A0A9P9A946_9PEZI</name>
<dbReference type="OrthoDB" id="6500128at2759"/>
<feature type="domain" description="SPX" evidence="13">
    <location>
        <begin position="1478"/>
        <end position="1721"/>
    </location>
</feature>
<proteinExistence type="inferred from homology"/>
<feature type="transmembrane region" description="Helical" evidence="10">
    <location>
        <begin position="2121"/>
        <end position="2143"/>
    </location>
</feature>
<feature type="domain" description="ABC transmembrane type-1" evidence="12">
    <location>
        <begin position="81"/>
        <end position="383"/>
    </location>
</feature>
<evidence type="ECO:0000256" key="3">
    <source>
        <dbReference type="ARBA" id="ARBA00022448"/>
    </source>
</evidence>
<evidence type="ECO:0000256" key="10">
    <source>
        <dbReference type="SAM" id="Phobius"/>
    </source>
</evidence>
<dbReference type="InterPro" id="IPR027417">
    <property type="entry name" value="P-loop_NTPase"/>
</dbReference>
<dbReference type="EMBL" id="JAGSXJ010000009">
    <property type="protein sequence ID" value="KAH6688285.1"/>
    <property type="molecule type" value="Genomic_DNA"/>
</dbReference>
<feature type="transmembrane region" description="Helical" evidence="10">
    <location>
        <begin position="208"/>
        <end position="227"/>
    </location>
</feature>
<dbReference type="GO" id="GO:0005524">
    <property type="term" value="F:ATP binding"/>
    <property type="evidence" value="ECO:0007669"/>
    <property type="project" value="UniProtKB-KW"/>
</dbReference>
<dbReference type="GO" id="GO:0016887">
    <property type="term" value="F:ATP hydrolysis activity"/>
    <property type="evidence" value="ECO:0007669"/>
    <property type="project" value="InterPro"/>
</dbReference>
<dbReference type="Pfam" id="PF03600">
    <property type="entry name" value="CitMHS"/>
    <property type="match status" value="1"/>
</dbReference>
<dbReference type="PROSITE" id="PS50929">
    <property type="entry name" value="ABC_TM1F"/>
    <property type="match status" value="2"/>
</dbReference>
<gene>
    <name evidence="14" type="ORF">F5X68DRAFT_260798</name>
</gene>
<evidence type="ECO:0000256" key="7">
    <source>
        <dbReference type="ARBA" id="ARBA00022989"/>
    </source>
</evidence>
<dbReference type="CDD" id="cd14478">
    <property type="entry name" value="SPX_PHO87_PHO90_like"/>
    <property type="match status" value="1"/>
</dbReference>
<dbReference type="InterPro" id="IPR004331">
    <property type="entry name" value="SPX_dom"/>
</dbReference>
<dbReference type="GO" id="GO:0090374">
    <property type="term" value="P:oligopeptide export from mitochondrion"/>
    <property type="evidence" value="ECO:0007669"/>
    <property type="project" value="TreeGrafter"/>
</dbReference>
<evidence type="ECO:0000256" key="9">
    <source>
        <dbReference type="SAM" id="MobiDB-lite"/>
    </source>
</evidence>
<evidence type="ECO:0000313" key="14">
    <source>
        <dbReference type="EMBL" id="KAH6688285.1"/>
    </source>
</evidence>
<comment type="caution">
    <text evidence="14">The sequence shown here is derived from an EMBL/GenBank/DDBJ whole genome shotgun (WGS) entry which is preliminary data.</text>
</comment>
<evidence type="ECO:0000259" key="11">
    <source>
        <dbReference type="PROSITE" id="PS50893"/>
    </source>
</evidence>
<evidence type="ECO:0000256" key="4">
    <source>
        <dbReference type="ARBA" id="ARBA00022692"/>
    </source>
</evidence>
<evidence type="ECO:0000313" key="15">
    <source>
        <dbReference type="Proteomes" id="UP000770015"/>
    </source>
</evidence>
<dbReference type="Pfam" id="PF00664">
    <property type="entry name" value="ABC_membrane"/>
    <property type="match status" value="2"/>
</dbReference>
<evidence type="ECO:0000256" key="2">
    <source>
        <dbReference type="ARBA" id="ARBA00007577"/>
    </source>
</evidence>
<dbReference type="Pfam" id="PF00005">
    <property type="entry name" value="ABC_tran"/>
    <property type="match status" value="2"/>
</dbReference>
<dbReference type="Gene3D" id="1.20.1560.10">
    <property type="entry name" value="ABC transporter type 1, transmembrane domain"/>
    <property type="match status" value="1"/>
</dbReference>
<keyword evidence="3" id="KW-0813">Transport</keyword>
<feature type="transmembrane region" description="Helical" evidence="10">
    <location>
        <begin position="2189"/>
        <end position="2222"/>
    </location>
</feature>
<keyword evidence="7 10" id="KW-1133">Transmembrane helix</keyword>
<feature type="transmembrane region" description="Helical" evidence="10">
    <location>
        <begin position="233"/>
        <end position="254"/>
    </location>
</feature>
<feature type="transmembrane region" description="Helical" evidence="10">
    <location>
        <begin position="1971"/>
        <end position="1998"/>
    </location>
</feature>
<feature type="domain" description="ABC transporter" evidence="11">
    <location>
        <begin position="419"/>
        <end position="698"/>
    </location>
</feature>
<dbReference type="FunFam" id="3.40.50.300:FF:000913">
    <property type="entry name" value="ABC multidrug transporter SitT"/>
    <property type="match status" value="1"/>
</dbReference>
<dbReference type="Gene3D" id="3.40.50.300">
    <property type="entry name" value="P-loop containing nucleotide triphosphate hydrolases"/>
    <property type="match status" value="2"/>
</dbReference>
<accession>A0A9P9A946</accession>
<feature type="region of interest" description="Disordered" evidence="9">
    <location>
        <begin position="1"/>
        <end position="20"/>
    </location>
</feature>
<feature type="transmembrane region" description="Helical" evidence="10">
    <location>
        <begin position="783"/>
        <end position="813"/>
    </location>
</feature>
<keyword evidence="15" id="KW-1185">Reference proteome</keyword>